<dbReference type="PANTHER" id="PTHR13799:SF14">
    <property type="entry name" value="GTP CYCLOHYDROLASE 1 TYPE 2 HOMOLOG"/>
    <property type="match status" value="1"/>
</dbReference>
<organism evidence="3 4">
    <name type="scientific">Herminiimonas contaminans</name>
    <dbReference type="NCBI Taxonomy" id="1111140"/>
    <lineage>
        <taxon>Bacteria</taxon>
        <taxon>Pseudomonadati</taxon>
        <taxon>Pseudomonadota</taxon>
        <taxon>Betaproteobacteria</taxon>
        <taxon>Burkholderiales</taxon>
        <taxon>Oxalobacteraceae</taxon>
        <taxon>Herminiimonas</taxon>
    </lineage>
</organism>
<accession>A0ABS0EUX4</accession>
<dbReference type="Proteomes" id="UP000657372">
    <property type="component" value="Unassembled WGS sequence"/>
</dbReference>
<dbReference type="RefSeq" id="WP_175624752.1">
    <property type="nucleotide sequence ID" value="NZ_JADOEL010000010.1"/>
</dbReference>
<keyword evidence="4" id="KW-1185">Reference proteome</keyword>
<reference evidence="3 4" key="1">
    <citation type="submission" date="2020-11" db="EMBL/GenBank/DDBJ databases">
        <title>WGS of Herminiimonas contaminans strain Marseille-Q4544 isolated from planarians Schmidtea mediterranea.</title>
        <authorList>
            <person name="Kangale L."/>
        </authorList>
    </citation>
    <scope>NUCLEOTIDE SEQUENCE [LARGE SCALE GENOMIC DNA]</scope>
    <source>
        <strain evidence="3 4">Marseille-Q4544</strain>
    </source>
</reference>
<dbReference type="NCBIfam" id="TIGR00486">
    <property type="entry name" value="YbgI_SA1388"/>
    <property type="match status" value="1"/>
</dbReference>
<comment type="caution">
    <text evidence="3">The sequence shown here is derived from an EMBL/GenBank/DDBJ whole genome shotgun (WGS) entry which is preliminary data.</text>
</comment>
<dbReference type="EMBL" id="JADOEL010000010">
    <property type="protein sequence ID" value="MBF8178519.1"/>
    <property type="molecule type" value="Genomic_DNA"/>
</dbReference>
<keyword evidence="2" id="KW-0479">Metal-binding</keyword>
<comment type="similarity">
    <text evidence="1">Belongs to the GTP cyclohydrolase I type 2/NIF3 family.</text>
</comment>
<dbReference type="SUPFAM" id="SSF102705">
    <property type="entry name" value="NIF3 (NGG1p interacting factor 3)-like"/>
    <property type="match status" value="1"/>
</dbReference>
<dbReference type="InterPro" id="IPR002678">
    <property type="entry name" value="DUF34/NIF3"/>
</dbReference>
<name>A0ABS0EUX4_9BURK</name>
<protein>
    <submittedName>
        <fullName evidence="3">Nif3-like dinuclear metal center hexameric protein</fullName>
    </submittedName>
</protein>
<dbReference type="PANTHER" id="PTHR13799">
    <property type="entry name" value="NGG1 INTERACTING FACTOR 3"/>
    <property type="match status" value="1"/>
</dbReference>
<sequence>MGQGTIDRDELAKYLARTLDITRFRDFCPNGLQVEGRKQIKTLVTGVTASMALLQAAVEKGADAILVHHGYFWRGEDMRVIGQKHQRLKTLLTHDVNLFAYHLPLDMHAEFGNNAQLAARLGLQAESRFAEDDLGWLGKSANPAVTTVGELALEIEKRLQRKPLLIGDPAQKLGAIGWCTGAAQGYLGDAIAAGAQVYLSGEISEPTVHLARESGVAYLACGHHATERYGVQALGAHIANTFGITHHFVDIDNPV</sequence>
<dbReference type="Gene3D" id="3.40.1390.30">
    <property type="entry name" value="NIF3 (NGG1p interacting factor 3)-like"/>
    <property type="match status" value="2"/>
</dbReference>
<dbReference type="Pfam" id="PF01784">
    <property type="entry name" value="DUF34_NIF3"/>
    <property type="match status" value="1"/>
</dbReference>
<dbReference type="InterPro" id="IPR036069">
    <property type="entry name" value="DUF34/NIF3_sf"/>
</dbReference>
<evidence type="ECO:0000313" key="4">
    <source>
        <dbReference type="Proteomes" id="UP000657372"/>
    </source>
</evidence>
<evidence type="ECO:0000256" key="2">
    <source>
        <dbReference type="ARBA" id="ARBA00022723"/>
    </source>
</evidence>
<evidence type="ECO:0000313" key="3">
    <source>
        <dbReference type="EMBL" id="MBF8178519.1"/>
    </source>
</evidence>
<proteinExistence type="inferred from homology"/>
<gene>
    <name evidence="3" type="ORF">IXC47_12585</name>
</gene>
<evidence type="ECO:0000256" key="1">
    <source>
        <dbReference type="ARBA" id="ARBA00006964"/>
    </source>
</evidence>